<dbReference type="SUPFAM" id="SSF52777">
    <property type="entry name" value="CoA-dependent acyltransferases"/>
    <property type="match status" value="1"/>
</dbReference>
<organism evidence="4 5">
    <name type="scientific">Blyttiomyces helicus</name>
    <dbReference type="NCBI Taxonomy" id="388810"/>
    <lineage>
        <taxon>Eukaryota</taxon>
        <taxon>Fungi</taxon>
        <taxon>Fungi incertae sedis</taxon>
        <taxon>Chytridiomycota</taxon>
        <taxon>Chytridiomycota incertae sedis</taxon>
        <taxon>Chytridiomycetes</taxon>
        <taxon>Chytridiomycetes incertae sedis</taxon>
        <taxon>Blyttiomyces</taxon>
    </lineage>
</organism>
<reference evidence="5" key="1">
    <citation type="journal article" date="2018" name="Nat. Microbiol.">
        <title>Leveraging single-cell genomics to expand the fungal tree of life.</title>
        <authorList>
            <person name="Ahrendt S.R."/>
            <person name="Quandt C.A."/>
            <person name="Ciobanu D."/>
            <person name="Clum A."/>
            <person name="Salamov A."/>
            <person name="Andreopoulos B."/>
            <person name="Cheng J.F."/>
            <person name="Woyke T."/>
            <person name="Pelin A."/>
            <person name="Henrissat B."/>
            <person name="Reynolds N.K."/>
            <person name="Benny G.L."/>
            <person name="Smith M.E."/>
            <person name="James T.Y."/>
            <person name="Grigoriev I.V."/>
        </authorList>
    </citation>
    <scope>NUCLEOTIDE SEQUENCE [LARGE SCALE GENOMIC DNA]</scope>
</reference>
<dbReference type="Gene3D" id="3.40.50.12780">
    <property type="entry name" value="N-terminal domain of ligase-like"/>
    <property type="match status" value="1"/>
</dbReference>
<keyword evidence="2" id="KW-0597">Phosphoprotein</keyword>
<sequence length="857" mass="93290">MTVPAPNSDLLACWRERLSNLSDLSLPTDYPRPIPHRVVEAETTLAISDATSLAILKLSLALVSSPASSDALASSSSPTPVSPFSILLAAFAVLLHRHSGEEDITVGSSSNTTNPLVLRFSVKTSDSLLDVVRNVLRSEREAAAIEIPFSDLIDGLHPVPGSRSDDLNVNSRPPLFKVRFFNLTDTTADTLSSTTTSSTCDLTVFISQAPTLRRLLPIEIKVHHNTVLFSHARIQDMLAQIELVLVADPSASVGSISLVTSRSKAILPNPAESLNWSGFEGAITDIFARNARAHPDRVFVVQACEGVGAPPKPYKYGAINAASNILAHHLIRGGIKREDVVVLYSYRGVDLVVAVMGVLKAGATFSVIDIAYPPARQTLYLSVAKPRGLVVLRKAGVLDPDVRKYIHENLDIICEVPALEIRDDGVLVGGSSEAVADVLDADRDKGDVEPGIELGPDSIGTLSFTSGSSGIPKGVRGRHFSLTHFYPWMKQEFGMSENDHFTMLSGIAHDPIQRDLFTPMFLGAELHIPTAEDIGSPGRLAEWMAEHGITITHLTPAMGQLLSANAVHPIPTLRNAFFVGDVLTKRDVLRLQHLAPNTTVINMYGTTETQRAVSYLSIPPTSSSPGFLTGQKDIMPAGRGMRNVQLLVVNPCGLLAGVGEVGEIYVRSGGLAEEYLVDSDSDSPNINAEKFVLNPFAPAPVPNDADRVLPFYRGPRDRMYRSGDLGRYRADGIVECTGRADDQIKIRGFRIELKEIDTHLSLYPNVRENVTLVRRDKDEEKTLVSYFVLLDPEVDVDAVIRDIREHLKQKLPSYAIPSGKYRAFDNSGRARASSIRLGTIHIRILTLSRTPNLQPQV</sequence>
<dbReference type="NCBIfam" id="TIGR01733">
    <property type="entry name" value="AA-adenyl-dom"/>
    <property type="match status" value="1"/>
</dbReference>
<dbReference type="SUPFAM" id="SSF56801">
    <property type="entry name" value="Acetyl-CoA synthetase-like"/>
    <property type="match status" value="1"/>
</dbReference>
<dbReference type="PANTHER" id="PTHR44845">
    <property type="entry name" value="CARRIER DOMAIN-CONTAINING PROTEIN"/>
    <property type="match status" value="1"/>
</dbReference>
<gene>
    <name evidence="4" type="ORF">BDK51DRAFT_25376</name>
</gene>
<keyword evidence="5" id="KW-1185">Reference proteome</keyword>
<dbReference type="Gene3D" id="3.30.559.30">
    <property type="entry name" value="Nonribosomal peptide synthetase, condensation domain"/>
    <property type="match status" value="1"/>
</dbReference>
<dbReference type="OrthoDB" id="329835at2759"/>
<dbReference type="InterPro" id="IPR010071">
    <property type="entry name" value="AA_adenyl_dom"/>
</dbReference>
<name>A0A4P9WL13_9FUNG</name>
<dbReference type="PROSITE" id="PS00455">
    <property type="entry name" value="AMP_BINDING"/>
    <property type="match status" value="1"/>
</dbReference>
<dbReference type="InterPro" id="IPR020845">
    <property type="entry name" value="AMP-binding_CS"/>
</dbReference>
<dbReference type="InterPro" id="IPR045851">
    <property type="entry name" value="AMP-bd_C_sf"/>
</dbReference>
<evidence type="ECO:0000256" key="1">
    <source>
        <dbReference type="ARBA" id="ARBA00022450"/>
    </source>
</evidence>
<dbReference type="Pfam" id="PF00501">
    <property type="entry name" value="AMP-binding"/>
    <property type="match status" value="1"/>
</dbReference>
<dbReference type="Gene3D" id="3.30.300.30">
    <property type="match status" value="1"/>
</dbReference>
<evidence type="ECO:0000313" key="4">
    <source>
        <dbReference type="EMBL" id="RKO93709.1"/>
    </source>
</evidence>
<keyword evidence="1" id="KW-0596">Phosphopantetheine</keyword>
<evidence type="ECO:0000256" key="2">
    <source>
        <dbReference type="ARBA" id="ARBA00022553"/>
    </source>
</evidence>
<dbReference type="InterPro" id="IPR000873">
    <property type="entry name" value="AMP-dep_synth/lig_dom"/>
</dbReference>
<dbReference type="AlphaFoldDB" id="A0A4P9WL13"/>
<dbReference type="PANTHER" id="PTHR44845:SF1">
    <property type="entry name" value="L-2-AMINOADIPATE REDUCTASE"/>
    <property type="match status" value="1"/>
</dbReference>
<dbReference type="InterPro" id="IPR042099">
    <property type="entry name" value="ANL_N_sf"/>
</dbReference>
<accession>A0A4P9WL13</accession>
<dbReference type="Proteomes" id="UP000269721">
    <property type="component" value="Unassembled WGS sequence"/>
</dbReference>
<dbReference type="EMBL" id="KZ994141">
    <property type="protein sequence ID" value="RKO93709.1"/>
    <property type="molecule type" value="Genomic_DNA"/>
</dbReference>
<protein>
    <recommendedName>
        <fullName evidence="3">AMP-dependent synthetase/ligase domain-containing protein</fullName>
    </recommendedName>
</protein>
<proteinExistence type="predicted"/>
<evidence type="ECO:0000313" key="5">
    <source>
        <dbReference type="Proteomes" id="UP000269721"/>
    </source>
</evidence>
<feature type="domain" description="AMP-dependent synthetase/ligase" evidence="3">
    <location>
        <begin position="287"/>
        <end position="676"/>
    </location>
</feature>
<evidence type="ECO:0000259" key="3">
    <source>
        <dbReference type="Pfam" id="PF00501"/>
    </source>
</evidence>